<evidence type="ECO:0000259" key="8">
    <source>
        <dbReference type="PROSITE" id="PS51352"/>
    </source>
</evidence>
<keyword evidence="4" id="KW-1015">Disulfide bond</keyword>
<feature type="compositionally biased region" description="Basic and acidic residues" evidence="7">
    <location>
        <begin position="435"/>
        <end position="447"/>
    </location>
</feature>
<dbReference type="Pfam" id="PF00085">
    <property type="entry name" value="Thioredoxin"/>
    <property type="match status" value="1"/>
</dbReference>
<dbReference type="InterPro" id="IPR013766">
    <property type="entry name" value="Thioredoxin_domain"/>
</dbReference>
<dbReference type="GO" id="GO:0005788">
    <property type="term" value="C:endoplasmic reticulum lumen"/>
    <property type="evidence" value="ECO:0007669"/>
    <property type="project" value="UniProtKB-SubCell"/>
</dbReference>
<comment type="subcellular location">
    <subcellularLocation>
        <location evidence="2">Endoplasmic reticulum lumen</location>
    </subcellularLocation>
</comment>
<evidence type="ECO:0000313" key="10">
    <source>
        <dbReference type="Proteomes" id="UP000789706"/>
    </source>
</evidence>
<dbReference type="GO" id="GO:0015035">
    <property type="term" value="F:protein-disulfide reductase activity"/>
    <property type="evidence" value="ECO:0007669"/>
    <property type="project" value="TreeGrafter"/>
</dbReference>
<gene>
    <name evidence="9" type="ORF">DEBURN_LOCUS1717</name>
</gene>
<dbReference type="PANTHER" id="PTHR45815:SF3">
    <property type="entry name" value="PROTEIN DISULFIDE-ISOMERASE A6"/>
    <property type="match status" value="1"/>
</dbReference>
<evidence type="ECO:0000256" key="6">
    <source>
        <dbReference type="ARBA" id="ARBA00023284"/>
    </source>
</evidence>
<dbReference type="SUPFAM" id="SSF52833">
    <property type="entry name" value="Thioredoxin-like"/>
    <property type="match status" value="2"/>
</dbReference>
<reference evidence="9" key="1">
    <citation type="submission" date="2021-06" db="EMBL/GenBank/DDBJ databases">
        <authorList>
            <person name="Kallberg Y."/>
            <person name="Tangrot J."/>
            <person name="Rosling A."/>
        </authorList>
    </citation>
    <scope>NUCLEOTIDE SEQUENCE</scope>
    <source>
        <strain evidence="9">AZ414A</strain>
    </source>
</reference>
<dbReference type="EC" id="5.3.4.1" evidence="3"/>
<feature type="domain" description="Thioredoxin" evidence="8">
    <location>
        <begin position="1"/>
        <end position="129"/>
    </location>
</feature>
<feature type="compositionally biased region" description="Basic and acidic residues" evidence="7">
    <location>
        <begin position="417"/>
        <end position="428"/>
    </location>
</feature>
<keyword evidence="5" id="KW-0413">Isomerase</keyword>
<proteinExistence type="predicted"/>
<evidence type="ECO:0000256" key="1">
    <source>
        <dbReference type="ARBA" id="ARBA00001182"/>
    </source>
</evidence>
<dbReference type="GO" id="GO:0003756">
    <property type="term" value="F:protein disulfide isomerase activity"/>
    <property type="evidence" value="ECO:0007669"/>
    <property type="project" value="UniProtKB-EC"/>
</dbReference>
<dbReference type="PANTHER" id="PTHR45815">
    <property type="entry name" value="PROTEIN DISULFIDE-ISOMERASE A6"/>
    <property type="match status" value="1"/>
</dbReference>
<protein>
    <recommendedName>
        <fullName evidence="3">protein disulfide-isomerase</fullName>
        <ecNumber evidence="3">5.3.4.1</ecNumber>
    </recommendedName>
</protein>
<keyword evidence="6" id="KW-0676">Redox-active center</keyword>
<evidence type="ECO:0000256" key="4">
    <source>
        <dbReference type="ARBA" id="ARBA00023157"/>
    </source>
</evidence>
<name>A0A9N8YS63_9GLOM</name>
<keyword evidence="10" id="KW-1185">Reference proteome</keyword>
<evidence type="ECO:0000256" key="2">
    <source>
        <dbReference type="ARBA" id="ARBA00004319"/>
    </source>
</evidence>
<feature type="region of interest" description="Disordered" evidence="7">
    <location>
        <begin position="377"/>
        <end position="501"/>
    </location>
</feature>
<feature type="compositionally biased region" description="Basic and acidic residues" evidence="7">
    <location>
        <begin position="390"/>
        <end position="401"/>
    </location>
</feature>
<dbReference type="PROSITE" id="PS51352">
    <property type="entry name" value="THIOREDOXIN_2"/>
    <property type="match status" value="1"/>
</dbReference>
<evidence type="ECO:0000313" key="9">
    <source>
        <dbReference type="EMBL" id="CAG8444803.1"/>
    </source>
</evidence>
<dbReference type="Proteomes" id="UP000789706">
    <property type="component" value="Unassembled WGS sequence"/>
</dbReference>
<evidence type="ECO:0000256" key="5">
    <source>
        <dbReference type="ARBA" id="ARBA00023235"/>
    </source>
</evidence>
<evidence type="ECO:0000256" key="7">
    <source>
        <dbReference type="SAM" id="MobiDB-lite"/>
    </source>
</evidence>
<accession>A0A9N8YS63</accession>
<comment type="caution">
    <text evidence="9">The sequence shown here is derived from an EMBL/GenBank/DDBJ whole genome shotgun (WGS) entry which is preliminary data.</text>
</comment>
<comment type="catalytic activity">
    <reaction evidence="1">
        <text>Catalyzes the rearrangement of -S-S- bonds in proteins.</text>
        <dbReference type="EC" id="5.3.4.1"/>
    </reaction>
</comment>
<dbReference type="GO" id="GO:0034976">
    <property type="term" value="P:response to endoplasmic reticulum stress"/>
    <property type="evidence" value="ECO:0007669"/>
    <property type="project" value="TreeGrafter"/>
</dbReference>
<dbReference type="Gene3D" id="3.40.30.10">
    <property type="entry name" value="Glutaredoxin"/>
    <property type="match status" value="2"/>
</dbReference>
<dbReference type="InterPro" id="IPR036249">
    <property type="entry name" value="Thioredoxin-like_sf"/>
</dbReference>
<sequence length="501" mass="59095">MVPNVLAFYDKNGPVIVLNEDNWLKEVLTTEHIVVVEFFAPWCGHSPEYKKAAENLKGLVKVGAVDCNDQMNKNVCNAYQIKGFPTIKLFPSKLSPVSQEPGKVYKSAKDYNGPRTAKGIVDFAIPEIPSFVQLISEKYTTDKTLTIEEFLNKKNKTISKAILFTSKDKTTPLYKALSIDFKKRLSLGEVRKREKNIIDKFNIKKFPTLIVITKETNEIIEYEVNPEIIEIHNQSQLESECLSKPTGICFFTFLVLEPEFNESITEHEYNLSILKKVKESIHKQHIDDTINLRFMWFNALKEESKKLINLLKLADVFPNLVALNPNRKVYKPYLGPYEEERIENFLKEVIKGKGKNYYPYEFDIDIDVQKRDEEKKEELKIEKSEEEEEVEKRDEEKKEEEKSEEEEEKSEEEEEEVEKRDEEKKEEEKSEEEEVEKRDDEEKKEEEKSEEEEEKSEEEEEVEKRDEEKKEEKIKIEKSEEEEEEKKSEEKTDEKKKHDEL</sequence>
<feature type="compositionally biased region" description="Acidic residues" evidence="7">
    <location>
        <begin position="402"/>
        <end position="416"/>
    </location>
</feature>
<organism evidence="9 10">
    <name type="scientific">Diversispora eburnea</name>
    <dbReference type="NCBI Taxonomy" id="1213867"/>
    <lineage>
        <taxon>Eukaryota</taxon>
        <taxon>Fungi</taxon>
        <taxon>Fungi incertae sedis</taxon>
        <taxon>Mucoromycota</taxon>
        <taxon>Glomeromycotina</taxon>
        <taxon>Glomeromycetes</taxon>
        <taxon>Diversisporales</taxon>
        <taxon>Diversisporaceae</taxon>
        <taxon>Diversispora</taxon>
    </lineage>
</organism>
<dbReference type="Pfam" id="PF24541">
    <property type="entry name" value="Thioredox_PDIA6_C"/>
    <property type="match status" value="1"/>
</dbReference>
<dbReference type="EMBL" id="CAJVPK010000082">
    <property type="protein sequence ID" value="CAG8444803.1"/>
    <property type="molecule type" value="Genomic_DNA"/>
</dbReference>
<evidence type="ECO:0000256" key="3">
    <source>
        <dbReference type="ARBA" id="ARBA00012723"/>
    </source>
</evidence>
<feature type="compositionally biased region" description="Basic and acidic residues" evidence="7">
    <location>
        <begin position="462"/>
        <end position="478"/>
    </location>
</feature>
<dbReference type="AlphaFoldDB" id="A0A9N8YS63"/>
<feature type="compositionally biased region" description="Acidic residues" evidence="7">
    <location>
        <begin position="448"/>
        <end position="461"/>
    </location>
</feature>
<dbReference type="InterPro" id="IPR057305">
    <property type="entry name" value="Thioredox_PDIA6_C"/>
</dbReference>
<dbReference type="OrthoDB" id="427280at2759"/>
<feature type="compositionally biased region" description="Basic and acidic residues" evidence="7">
    <location>
        <begin position="485"/>
        <end position="501"/>
    </location>
</feature>